<evidence type="ECO:0000256" key="1">
    <source>
        <dbReference type="SAM" id="Coils"/>
    </source>
</evidence>
<comment type="caution">
    <text evidence="2">The sequence shown here is derived from an EMBL/GenBank/DDBJ whole genome shotgun (WGS) entry which is preliminary data.</text>
</comment>
<name>A0A8S1WBN2_PAROT</name>
<organism evidence="2 3">
    <name type="scientific">Paramecium octaurelia</name>
    <dbReference type="NCBI Taxonomy" id="43137"/>
    <lineage>
        <taxon>Eukaryota</taxon>
        <taxon>Sar</taxon>
        <taxon>Alveolata</taxon>
        <taxon>Ciliophora</taxon>
        <taxon>Intramacronucleata</taxon>
        <taxon>Oligohymenophorea</taxon>
        <taxon>Peniculida</taxon>
        <taxon>Parameciidae</taxon>
        <taxon>Paramecium</taxon>
    </lineage>
</organism>
<protein>
    <submittedName>
        <fullName evidence="2">Uncharacterized protein</fullName>
    </submittedName>
</protein>
<dbReference type="Proteomes" id="UP000683925">
    <property type="component" value="Unassembled WGS sequence"/>
</dbReference>
<evidence type="ECO:0000313" key="3">
    <source>
        <dbReference type="Proteomes" id="UP000683925"/>
    </source>
</evidence>
<sequence length="1427" mass="168963">MDQYQPNEEKQTSITKQINTIHSNINKIQNSIIDNIPQIPQKSKVIIFLGYFENKFDSFYSHFEKKEVLLCGDYFKLVKIEKKGKISYLLYFPSILSYEDQNDEKIAQNLCISKIYAELVLKKMETCYFYLILDISQLTGDDDRGKLDNIVKDSIFYFGSFYFKEKQFFFLRYQQDDKWDYHQFSKQFALFSYFQKDKQLQIQTYRDNEILKTIFKSSNYTKAKKVKSDDQINYGQMMTYLQIQQRFLKEQINEDLKQFQIILLHLQQMPIIKNNFAVVEEVENYLKELQAGFMEEKNSLKDDASQIVQVYNFINKVNQGQNAQDINKRQQNQLSPQMVQFKEEVKIQELKIQPLLSDEVIYKLYEIIKFFQKYHNNIFKNEKIFEVQKLTLNLKQWSSNCNDTLENTLYELKYITSRIQDGPQNKIENAIYFIGITKVGKSTIINSLLNPDNIIQEDFVGQKCYGNKKETKFAIGKGGVSETQNIYGVYIGKREEVNQIFDQNEKHVFSIEEILDKEQIQKCKIPQKYFLLGYFENKFDSFYSHFEKKEVLLCGDYFKLVKIEKKGKISYLLYFPSILSYEDQNDEKIAQNLCISKIYAELVLKKMETCYFYLILDISQLTGDDDRGKLDNIVKDSIFYFGSFYFKEKQFFFLRYQQDDKWDYHQFSKQFALFSYFQKDKQLQIQTYRDNEILKTIFKSSNYTKAKKVKSDDQINYGQMMTYLQIQQRFLKEQINEDLKQFQIILLHLQQMPIIKNNFAVVEEVENYLKELQAGFMEEKNSLKDDASQIVQVYNFINKVNQGQNAQDINKRQQNQLSPQMVQFKEEVKIQELKIQPLLSDEVIYKLNEIIKFFQKYHNNIFKNEKIFEVQKLTLNLKQWSSNCNDTLENTLYELKYITSRIQDGPQNKIENAIYFIGITKVGKSTIINSLLNPDNIIQEDFVGQKCYGNKKETKFAIGKGGVSETQNINGVYIGKLEEFKQIFDQNEKHVFSIEEILDKEQIQKCKIPQKFFLFDCPGFDDNCNELMRIAHRISLYNYFKKTKNIIVFFVIDISQQSIDHIKNTFDPITQLLKNKNHIVSDYDKWTNIILTKAKKGQRQQYLDNWKLVYKGYLDENYSFYKNLFEKRCIEFEKPKIKDIQIIVGSLTDKIIEMSSQQLQSNQAFTPEFQGVLDPKIQSLYEHCIPKVKQKLESILKFFLEDLDEYILESNDSIEMKKEKIEKIQSILLDKNTKQMVSLITYNNCKDILYDLSNWINGNPYLQKNDIFIQQYIEDMKSILKISQYCQKIKQIAPFEIKIDNLVNKIKNIILIIEDTKQYYQNWKYAGYAASLITGVMSCGTSLALLEVQALAALARQFLLTRGILLCTTVGTGSFSAGTGYITVLIDDWKNQHLRKKYQDQLKKQKILQEEFQQKVNLLESQYQSKI</sequence>
<evidence type="ECO:0000313" key="2">
    <source>
        <dbReference type="EMBL" id="CAD8186500.1"/>
    </source>
</evidence>
<reference evidence="2" key="1">
    <citation type="submission" date="2021-01" db="EMBL/GenBank/DDBJ databases">
        <authorList>
            <consortium name="Genoscope - CEA"/>
            <person name="William W."/>
        </authorList>
    </citation>
    <scope>NUCLEOTIDE SEQUENCE</scope>
</reference>
<accession>A0A8S1WBN2</accession>
<dbReference type="OrthoDB" id="317793at2759"/>
<feature type="coiled-coil region" evidence="1">
    <location>
        <begin position="1391"/>
        <end position="1422"/>
    </location>
</feature>
<proteinExistence type="predicted"/>
<keyword evidence="3" id="KW-1185">Reference proteome</keyword>
<dbReference type="EMBL" id="CAJJDP010000087">
    <property type="protein sequence ID" value="CAD8186500.1"/>
    <property type="molecule type" value="Genomic_DNA"/>
</dbReference>
<keyword evidence="1" id="KW-0175">Coiled coil</keyword>
<gene>
    <name evidence="2" type="ORF">POCTA_138.1.T0880064</name>
</gene>